<dbReference type="InterPro" id="IPR003959">
    <property type="entry name" value="ATPase_AAA_core"/>
</dbReference>
<feature type="compositionally biased region" description="Basic residues" evidence="1">
    <location>
        <begin position="1063"/>
        <end position="1072"/>
    </location>
</feature>
<dbReference type="EnsemblFungi" id="MAPG_02236T0">
    <property type="protein sequence ID" value="MAPG_02236T0"/>
    <property type="gene ID" value="MAPG_02236"/>
</dbReference>
<reference evidence="4" key="5">
    <citation type="submission" date="2015-06" db="UniProtKB">
        <authorList>
            <consortium name="EnsemblFungi"/>
        </authorList>
    </citation>
    <scope>IDENTIFICATION</scope>
    <source>
        <strain evidence="4">ATCC 64411</strain>
    </source>
</reference>
<dbReference type="EMBL" id="GL876967">
    <property type="protein sequence ID" value="KLU83171.1"/>
    <property type="molecule type" value="Genomic_DNA"/>
</dbReference>
<reference evidence="3" key="3">
    <citation type="submission" date="2011-03" db="EMBL/GenBank/DDBJ databases">
        <title>Annotation of Magnaporthe poae ATCC 64411.</title>
        <authorList>
            <person name="Ma L.-J."/>
            <person name="Dead R."/>
            <person name="Young S.K."/>
            <person name="Zeng Q."/>
            <person name="Gargeya S."/>
            <person name="Fitzgerald M."/>
            <person name="Haas B."/>
            <person name="Abouelleil A."/>
            <person name="Alvarado L."/>
            <person name="Arachchi H.M."/>
            <person name="Berlin A."/>
            <person name="Brown A."/>
            <person name="Chapman S.B."/>
            <person name="Chen Z."/>
            <person name="Dunbar C."/>
            <person name="Freedman E."/>
            <person name="Gearin G."/>
            <person name="Gellesch M."/>
            <person name="Goldberg J."/>
            <person name="Griggs A."/>
            <person name="Gujja S."/>
            <person name="Heiman D."/>
            <person name="Howarth C."/>
            <person name="Larson L."/>
            <person name="Lui A."/>
            <person name="MacDonald P.J.P."/>
            <person name="Mehta T."/>
            <person name="Montmayeur A."/>
            <person name="Murphy C."/>
            <person name="Neiman D."/>
            <person name="Pearson M."/>
            <person name="Priest M."/>
            <person name="Roberts A."/>
            <person name="Saif S."/>
            <person name="Shea T."/>
            <person name="Shenoy N."/>
            <person name="Sisk P."/>
            <person name="Stolte C."/>
            <person name="Sykes S."/>
            <person name="Yandava C."/>
            <person name="Wortman J."/>
            <person name="Nusbaum C."/>
            <person name="Birren B."/>
        </authorList>
    </citation>
    <scope>NUCLEOTIDE SEQUENCE</scope>
    <source>
        <strain evidence="3">ATCC 64411</strain>
    </source>
</reference>
<dbReference type="OMA" id="CENDNIF"/>
<protein>
    <recommendedName>
        <fullName evidence="2">AAA+ ATPase domain-containing protein</fullName>
    </recommendedName>
</protein>
<organism evidence="4 5">
    <name type="scientific">Magnaporthiopsis poae (strain ATCC 64411 / 73-15)</name>
    <name type="common">Kentucky bluegrass fungus</name>
    <name type="synonym">Magnaporthe poae</name>
    <dbReference type="NCBI Taxonomy" id="644358"/>
    <lineage>
        <taxon>Eukaryota</taxon>
        <taxon>Fungi</taxon>
        <taxon>Dikarya</taxon>
        <taxon>Ascomycota</taxon>
        <taxon>Pezizomycotina</taxon>
        <taxon>Sordariomycetes</taxon>
        <taxon>Sordariomycetidae</taxon>
        <taxon>Magnaporthales</taxon>
        <taxon>Magnaporthaceae</taxon>
        <taxon>Magnaporthiopsis</taxon>
    </lineage>
</organism>
<proteinExistence type="predicted"/>
<dbReference type="OrthoDB" id="10042665at2759"/>
<dbReference type="InterPro" id="IPR054289">
    <property type="entry name" value="DUF7025"/>
</dbReference>
<feature type="domain" description="AAA+ ATPase" evidence="2">
    <location>
        <begin position="669"/>
        <end position="797"/>
    </location>
</feature>
<evidence type="ECO:0000256" key="1">
    <source>
        <dbReference type="SAM" id="MobiDB-lite"/>
    </source>
</evidence>
<reference evidence="5" key="2">
    <citation type="submission" date="2010-05" db="EMBL/GenBank/DDBJ databases">
        <title>The genome sequence of Magnaporthe poae strain ATCC 64411.</title>
        <authorList>
            <person name="Ma L.-J."/>
            <person name="Dead R."/>
            <person name="Young S."/>
            <person name="Zeng Q."/>
            <person name="Koehrsen M."/>
            <person name="Alvarado L."/>
            <person name="Berlin A."/>
            <person name="Chapman S.B."/>
            <person name="Chen Z."/>
            <person name="Freedman E."/>
            <person name="Gellesch M."/>
            <person name="Goldberg J."/>
            <person name="Griggs A."/>
            <person name="Gujja S."/>
            <person name="Heilman E.R."/>
            <person name="Heiman D."/>
            <person name="Hepburn T."/>
            <person name="Howarth C."/>
            <person name="Jen D."/>
            <person name="Larson L."/>
            <person name="Mehta T."/>
            <person name="Neiman D."/>
            <person name="Pearson M."/>
            <person name="Roberts A."/>
            <person name="Saif S."/>
            <person name="Shea T."/>
            <person name="Shenoy N."/>
            <person name="Sisk P."/>
            <person name="Stolte C."/>
            <person name="Sykes S."/>
            <person name="Walk T."/>
            <person name="White J."/>
            <person name="Yandava C."/>
            <person name="Haas B."/>
            <person name="Nusbaum C."/>
            <person name="Birren B."/>
        </authorList>
    </citation>
    <scope>NUCLEOTIDE SEQUENCE [LARGE SCALE GENOMIC DNA]</scope>
    <source>
        <strain evidence="5">ATCC 64411 / 73-15</strain>
    </source>
</reference>
<feature type="region of interest" description="Disordered" evidence="1">
    <location>
        <begin position="1"/>
        <end position="110"/>
    </location>
</feature>
<dbReference type="GO" id="GO:0016887">
    <property type="term" value="F:ATP hydrolysis activity"/>
    <property type="evidence" value="ECO:0007669"/>
    <property type="project" value="InterPro"/>
</dbReference>
<name>A0A0C4DQT9_MAGP6</name>
<feature type="compositionally biased region" description="Low complexity" evidence="1">
    <location>
        <begin position="1027"/>
        <end position="1036"/>
    </location>
</feature>
<feature type="compositionally biased region" description="Low complexity" evidence="1">
    <location>
        <begin position="958"/>
        <end position="972"/>
    </location>
</feature>
<feature type="compositionally biased region" description="Basic and acidic residues" evidence="1">
    <location>
        <begin position="940"/>
        <end position="951"/>
    </location>
</feature>
<dbReference type="SMART" id="SM00382">
    <property type="entry name" value="AAA"/>
    <property type="match status" value="1"/>
</dbReference>
<evidence type="ECO:0000259" key="2">
    <source>
        <dbReference type="SMART" id="SM00382"/>
    </source>
</evidence>
<reference evidence="3" key="1">
    <citation type="submission" date="2010-05" db="EMBL/GenBank/DDBJ databases">
        <title>The Genome Sequence of Magnaporthe poae strain ATCC 64411.</title>
        <authorList>
            <consortium name="The Broad Institute Genome Sequencing Platform"/>
            <consortium name="Broad Institute Genome Sequencing Center for Infectious Disease"/>
            <person name="Ma L.-J."/>
            <person name="Dead R."/>
            <person name="Young S."/>
            <person name="Zeng Q."/>
            <person name="Koehrsen M."/>
            <person name="Alvarado L."/>
            <person name="Berlin A."/>
            <person name="Chapman S.B."/>
            <person name="Chen Z."/>
            <person name="Freedman E."/>
            <person name="Gellesch M."/>
            <person name="Goldberg J."/>
            <person name="Griggs A."/>
            <person name="Gujja S."/>
            <person name="Heilman E.R."/>
            <person name="Heiman D."/>
            <person name="Hepburn T."/>
            <person name="Howarth C."/>
            <person name="Jen D."/>
            <person name="Larson L."/>
            <person name="Mehta T."/>
            <person name="Neiman D."/>
            <person name="Pearson M."/>
            <person name="Roberts A."/>
            <person name="Saif S."/>
            <person name="Shea T."/>
            <person name="Shenoy N."/>
            <person name="Sisk P."/>
            <person name="Stolte C."/>
            <person name="Sykes S."/>
            <person name="Walk T."/>
            <person name="White J."/>
            <person name="Yandava C."/>
            <person name="Haas B."/>
            <person name="Nusbaum C."/>
            <person name="Birren B."/>
        </authorList>
    </citation>
    <scope>NUCLEOTIDE SEQUENCE</scope>
    <source>
        <strain evidence="3">ATCC 64411</strain>
    </source>
</reference>
<dbReference type="InterPro" id="IPR056599">
    <property type="entry name" value="AAA_lid_fung"/>
</dbReference>
<dbReference type="VEuPathDB" id="FungiDB:MAPG_02236"/>
<dbReference type="AlphaFoldDB" id="A0A0C4DQT9"/>
<feature type="region of interest" description="Disordered" evidence="1">
    <location>
        <begin position="154"/>
        <end position="193"/>
    </location>
</feature>
<feature type="region of interest" description="Disordered" evidence="1">
    <location>
        <begin position="934"/>
        <end position="1072"/>
    </location>
</feature>
<evidence type="ECO:0000313" key="5">
    <source>
        <dbReference type="Proteomes" id="UP000011715"/>
    </source>
</evidence>
<feature type="compositionally biased region" description="Acidic residues" evidence="1">
    <location>
        <begin position="177"/>
        <end position="193"/>
    </location>
</feature>
<accession>A0A0C4DQT9</accession>
<evidence type="ECO:0000313" key="3">
    <source>
        <dbReference type="EMBL" id="KLU83171.1"/>
    </source>
</evidence>
<dbReference type="InterPro" id="IPR027417">
    <property type="entry name" value="P-loop_NTPase"/>
</dbReference>
<dbReference type="GO" id="GO:0005524">
    <property type="term" value="F:ATP binding"/>
    <property type="evidence" value="ECO:0007669"/>
    <property type="project" value="InterPro"/>
</dbReference>
<dbReference type="PANTHER" id="PTHR46411:SF3">
    <property type="entry name" value="AAA+ ATPASE DOMAIN-CONTAINING PROTEIN"/>
    <property type="match status" value="1"/>
</dbReference>
<keyword evidence="5" id="KW-1185">Reference proteome</keyword>
<dbReference type="Pfam" id="PF22942">
    <property type="entry name" value="DUF7025"/>
    <property type="match status" value="1"/>
</dbReference>
<dbReference type="SUPFAM" id="SSF52540">
    <property type="entry name" value="P-loop containing nucleoside triphosphate hydrolases"/>
    <property type="match status" value="1"/>
</dbReference>
<dbReference type="CDD" id="cd19481">
    <property type="entry name" value="RecA-like_protease"/>
    <property type="match status" value="1"/>
</dbReference>
<gene>
    <name evidence="3" type="ORF">MAPG_02236</name>
</gene>
<evidence type="ECO:0000313" key="4">
    <source>
        <dbReference type="EnsemblFungi" id="MAPG_02236T0"/>
    </source>
</evidence>
<feature type="compositionally biased region" description="Acidic residues" evidence="1">
    <location>
        <begin position="1037"/>
        <end position="1058"/>
    </location>
</feature>
<reference evidence="4" key="4">
    <citation type="journal article" date="2015" name="G3 (Bethesda)">
        <title>Genome sequences of three phytopathogenic species of the Magnaporthaceae family of fungi.</title>
        <authorList>
            <person name="Okagaki L.H."/>
            <person name="Nunes C.C."/>
            <person name="Sailsbery J."/>
            <person name="Clay B."/>
            <person name="Brown D."/>
            <person name="John T."/>
            <person name="Oh Y."/>
            <person name="Young N."/>
            <person name="Fitzgerald M."/>
            <person name="Haas B.J."/>
            <person name="Zeng Q."/>
            <person name="Young S."/>
            <person name="Adiconis X."/>
            <person name="Fan L."/>
            <person name="Levin J.Z."/>
            <person name="Mitchell T.K."/>
            <person name="Okubara P.A."/>
            <person name="Farman M.L."/>
            <person name="Kohn L.M."/>
            <person name="Birren B."/>
            <person name="Ma L.-J."/>
            <person name="Dean R.A."/>
        </authorList>
    </citation>
    <scope>NUCLEOTIDE SEQUENCE</scope>
    <source>
        <strain evidence="4">ATCC 64411 / 73-15</strain>
    </source>
</reference>
<feature type="compositionally biased region" description="Basic residues" evidence="1">
    <location>
        <begin position="982"/>
        <end position="999"/>
    </location>
</feature>
<dbReference type="Gene3D" id="3.40.50.300">
    <property type="entry name" value="P-loop containing nucleotide triphosphate hydrolases"/>
    <property type="match status" value="1"/>
</dbReference>
<dbReference type="EMBL" id="ADBL01000570">
    <property type="status" value="NOT_ANNOTATED_CDS"/>
    <property type="molecule type" value="Genomic_DNA"/>
</dbReference>
<dbReference type="STRING" id="644358.A0A0C4DQT9"/>
<feature type="compositionally biased region" description="Basic and acidic residues" evidence="1">
    <location>
        <begin position="74"/>
        <end position="84"/>
    </location>
</feature>
<dbReference type="eggNOG" id="KOG0742">
    <property type="taxonomic scope" value="Eukaryota"/>
</dbReference>
<dbReference type="Pfam" id="PF23232">
    <property type="entry name" value="AAA_lid_13"/>
    <property type="match status" value="1"/>
</dbReference>
<sequence>MASQHHPAPGEPQAASKEPTTTAAVLADNTGQPAGPEATGSITERGQVSREKPESPKAQIAADLPPGSRKKQGSNKDDLPRDAMESGDEDSGFPDGGEDRYQQTSREFVSRTPTKTAAGILYVNDEYFADAARNAKNFHIIVSTSEILSMDGLAVESPSNEEASKPEVGDPDVCSDGPDDSTDDTDDSESGDIEMESFLPIRLRIMNRPLRTELGLIAQKKGVRHFYENHTAPFRSIIPHEKEIRSCLRFAEEDFAKAQQDPGYAPIMNSIPSLHPAMMLPVRHESRISLPPNLVRLKSSFAYMRAKVDGLRALVYLLDHDLRDLVKTYWKLQKGPVAGLQLPYLYLSYLFKPGQDVVNYDHNGQCYQAYRVIQVLGGTRIYVQVPDNPTAETGCRWKMADLRLICQYYEYDGDDTIFVRKTLWLPPYDGRRRVTGPLRRALPTAPLSYHPAELKDRLIERGIKYSQLNRISHRRYRGLSSWCYFGRDRQQAEEEEIDSDVIIDVKAAYRNAQHARPEFHPYSSADWEVEDGTENELEEPFSDDHTMKVDWFAYISNRRSTTTYEGALFPSAASNVIHLLPYEIWGYVLLQRKWLILKVDLIEDIPQNREGEKDGFDRLILPDGHKEIVRALVKTHARIVGKDEKGVGRNDVLSQPKMRQFDVVKGKGKALILLLHGAPGVGKTSTAECVAANANRPLFPITCGDLGSNSAQEVETNLEKFFELARKWSCVLLLDEADVFLSSRQRGDIRQNSLVSVFLRVLEYYSGILILTTNRVGSFDEAVRSRIHCALYYPPLDKHQTLKVWEMNLDLLEARNEIEGGPKVRFDREEIMKFARRHWRKGEDENRWNGRQIRNAFQTAVALAAFEAQTQEGAGDSGPGGQEQEEQGPMIHKDHFETVWRASDEFNAYLSGVRRPDHLRAREDEVRDDRVRTRVMSWPADKKGKKAAEKKAARRHGASSSSKGKNNGSAASKGKDRERGKSSRTPKSKSSKSSSKKKKSQESSSEEDSDEDSEENSGDDDEDGDSGSENSSGSTDDGSESDAEELSDKESSEDDEPPPETRKKSRKSKSKK</sequence>
<feature type="compositionally biased region" description="Acidic residues" evidence="1">
    <location>
        <begin position="1004"/>
        <end position="1026"/>
    </location>
</feature>
<dbReference type="Proteomes" id="UP000011715">
    <property type="component" value="Unassembled WGS sequence"/>
</dbReference>
<dbReference type="PANTHER" id="PTHR46411">
    <property type="entry name" value="FAMILY ATPASE, PUTATIVE-RELATED"/>
    <property type="match status" value="1"/>
</dbReference>
<dbReference type="Pfam" id="PF00004">
    <property type="entry name" value="AAA"/>
    <property type="match status" value="1"/>
</dbReference>
<dbReference type="InterPro" id="IPR003593">
    <property type="entry name" value="AAA+_ATPase"/>
</dbReference>